<proteinExistence type="predicted"/>
<accession>A0A0B4L984</accession>
<dbReference type="Proteomes" id="UP000032000">
    <property type="component" value="Segment"/>
</dbReference>
<gene>
    <name evidence="1" type="ORF">STP4a_032</name>
</gene>
<dbReference type="RefSeq" id="YP_009126240.1">
    <property type="nucleotide sequence ID" value="NC_026607.2"/>
</dbReference>
<dbReference type="KEGG" id="vg:23681050"/>
<dbReference type="InterPro" id="IPR021049">
    <property type="entry name" value="Phage_T4_Gp40"/>
</dbReference>
<sequence>MKQDDYDLSELDLNLEVVEEAPSQEGEFERTERVYQKSLDIVKKAMANIVQEILLTLEDGSSHIVYVTSINHNGNEISVDFSTLSEDRKAELAPHVEKCVKIQIEQALAERNKKRFKLF</sequence>
<organism evidence="1 2">
    <name type="scientific">Salmonella phage STP4-a</name>
    <dbReference type="NCBI Taxonomy" id="1445860"/>
    <lineage>
        <taxon>Viruses</taxon>
        <taxon>Duplodnaviria</taxon>
        <taxon>Heunggongvirae</taxon>
        <taxon>Uroviricota</taxon>
        <taxon>Caudoviricetes</taxon>
        <taxon>Pantevenvirales</taxon>
        <taxon>Straboviridae</taxon>
        <taxon>Tevenvirinae</taxon>
        <taxon>Gelderlandvirus</taxon>
        <taxon>Gelderlandvirus stp4a</taxon>
    </lineage>
</organism>
<evidence type="ECO:0000313" key="1">
    <source>
        <dbReference type="EMBL" id="AHJ86887.1"/>
    </source>
</evidence>
<name>A0A0B4L984_9CAUD</name>
<dbReference type="Pfam" id="PF11113">
    <property type="entry name" value="Phage_head_chap"/>
    <property type="match status" value="1"/>
</dbReference>
<keyword evidence="2" id="KW-1185">Reference proteome</keyword>
<protein>
    <submittedName>
        <fullName evidence="1">Head vertex assembly chaperone</fullName>
    </submittedName>
</protein>
<reference evidence="1" key="1">
    <citation type="submission" date="2015-06" db="EMBL/GenBank/DDBJ databases">
        <title>Genomic characterization of STP4-a, a novel T4 virulent phage infecting Salmonella.</title>
        <authorList>
            <person name="Li M."/>
            <person name="Wang J."/>
            <person name="Lin H."/>
            <person name="Han F."/>
        </authorList>
    </citation>
    <scope>NUCLEOTIDE SEQUENCE [LARGE SCALE GENOMIC DNA]</scope>
</reference>
<dbReference type="EMBL" id="KJ000058">
    <property type="protein sequence ID" value="AHJ86887.1"/>
    <property type="molecule type" value="Genomic_DNA"/>
</dbReference>
<dbReference type="GeneID" id="23681050"/>
<evidence type="ECO:0000313" key="2">
    <source>
        <dbReference type="Proteomes" id="UP000032000"/>
    </source>
</evidence>